<evidence type="ECO:0000256" key="6">
    <source>
        <dbReference type="PROSITE-ProRule" id="PRU00176"/>
    </source>
</evidence>
<proteinExistence type="inferred from homology"/>
<evidence type="ECO:0000313" key="10">
    <source>
        <dbReference type="Proteomes" id="UP000678393"/>
    </source>
</evidence>
<dbReference type="FunFam" id="3.30.70.330:FF:000202">
    <property type="entry name" value="HIV Tat-specific factor 1"/>
    <property type="match status" value="1"/>
</dbReference>
<evidence type="ECO:0000256" key="5">
    <source>
        <dbReference type="ARBA" id="ARBA00023187"/>
    </source>
</evidence>
<feature type="compositionally biased region" description="Basic and acidic residues" evidence="7">
    <location>
        <begin position="209"/>
        <end position="225"/>
    </location>
</feature>
<dbReference type="PROSITE" id="PS50102">
    <property type="entry name" value="RRM"/>
    <property type="match status" value="1"/>
</dbReference>
<keyword evidence="2" id="KW-0507">mRNA processing</keyword>
<gene>
    <name evidence="9" type="ORF">CUNI_LOCUS18802</name>
</gene>
<sequence>MAKKPEEDEFEMQLRQEELARLAQEDGEALSRGISYTDEDGTVMEWDHERKAYFPKIDADFIAQYQINYGTTVTSTAGQELSEEDKKAQYEEYWKNYYNVYHQEQPALPTLDEEGNPVEAEDQPKQENKDTESKSVASDNLVAPDPTSDEHYEYNLYYYGKEYADAYRDYYKEHPDAEAMPDFIAQNAQGGGVKETQEDTKKNKKKKEKGKEKGEKRKEPPKEEGWFDINPDTSTQLYITGLPADITEDEFKDIMGKCGLIMFDPATRKPKIKLYKDEEGNYKGDGLCTYIKPESVQLAFQIIDGMELRDHKVTVERAKFQMKGSFDPKKKKKKLSNKAKQKLKERQQKLFDWRPEKNPFERAKHERIVILKNMFELREFEENPALINELRADVREECAKFGEVKKVNLYD</sequence>
<dbReference type="InterPro" id="IPR035979">
    <property type="entry name" value="RBD_domain_sf"/>
</dbReference>
<keyword evidence="4 6" id="KW-0694">RNA-binding</keyword>
<evidence type="ECO:0000256" key="4">
    <source>
        <dbReference type="ARBA" id="ARBA00022884"/>
    </source>
</evidence>
<comment type="similarity">
    <text evidence="1">Belongs to the HTATSF1 family.</text>
</comment>
<reference evidence="9" key="1">
    <citation type="submission" date="2021-04" db="EMBL/GenBank/DDBJ databases">
        <authorList>
            <consortium name="Molecular Ecology Group"/>
        </authorList>
    </citation>
    <scope>NUCLEOTIDE SEQUENCE</scope>
</reference>
<keyword evidence="10" id="KW-1185">Reference proteome</keyword>
<feature type="compositionally biased region" description="Basic and acidic residues" evidence="7">
    <location>
        <begin position="122"/>
        <end position="133"/>
    </location>
</feature>
<dbReference type="SUPFAM" id="SSF54928">
    <property type="entry name" value="RNA-binding domain, RBD"/>
    <property type="match status" value="1"/>
</dbReference>
<dbReference type="InterPro" id="IPR012677">
    <property type="entry name" value="Nucleotide-bd_a/b_plait_sf"/>
</dbReference>
<dbReference type="SMART" id="SM00360">
    <property type="entry name" value="RRM"/>
    <property type="match status" value="1"/>
</dbReference>
<dbReference type="GO" id="GO:0005684">
    <property type="term" value="C:U2-type spliceosomal complex"/>
    <property type="evidence" value="ECO:0007669"/>
    <property type="project" value="TreeGrafter"/>
</dbReference>
<dbReference type="AlphaFoldDB" id="A0A8S3ZWJ0"/>
<dbReference type="CDD" id="cd12281">
    <property type="entry name" value="RRM1_TatSF1_like"/>
    <property type="match status" value="1"/>
</dbReference>
<dbReference type="GO" id="GO:0005686">
    <property type="term" value="C:U2 snRNP"/>
    <property type="evidence" value="ECO:0007669"/>
    <property type="project" value="TreeGrafter"/>
</dbReference>
<dbReference type="Proteomes" id="UP000678393">
    <property type="component" value="Unassembled WGS sequence"/>
</dbReference>
<organism evidence="9 10">
    <name type="scientific">Candidula unifasciata</name>
    <dbReference type="NCBI Taxonomy" id="100452"/>
    <lineage>
        <taxon>Eukaryota</taxon>
        <taxon>Metazoa</taxon>
        <taxon>Spiralia</taxon>
        <taxon>Lophotrochozoa</taxon>
        <taxon>Mollusca</taxon>
        <taxon>Gastropoda</taxon>
        <taxon>Heterobranchia</taxon>
        <taxon>Euthyneura</taxon>
        <taxon>Panpulmonata</taxon>
        <taxon>Eupulmonata</taxon>
        <taxon>Stylommatophora</taxon>
        <taxon>Helicina</taxon>
        <taxon>Helicoidea</taxon>
        <taxon>Geomitridae</taxon>
        <taxon>Candidula</taxon>
    </lineage>
</organism>
<evidence type="ECO:0000256" key="3">
    <source>
        <dbReference type="ARBA" id="ARBA00022737"/>
    </source>
</evidence>
<dbReference type="PANTHER" id="PTHR15608">
    <property type="entry name" value="SPLICING FACTOR U2AF-ASSOCIATED PROTEIN 2"/>
    <property type="match status" value="1"/>
</dbReference>
<accession>A0A8S3ZWJ0</accession>
<protein>
    <recommendedName>
        <fullName evidence="8">RRM domain-containing protein</fullName>
    </recommendedName>
</protein>
<feature type="non-terminal residue" evidence="9">
    <location>
        <position position="411"/>
    </location>
</feature>
<dbReference type="GO" id="GO:0003723">
    <property type="term" value="F:RNA binding"/>
    <property type="evidence" value="ECO:0007669"/>
    <property type="project" value="UniProtKB-UniRule"/>
</dbReference>
<dbReference type="PANTHER" id="PTHR15608:SF0">
    <property type="entry name" value="HIV TAT-SPECIFIC FACTOR 1"/>
    <property type="match status" value="1"/>
</dbReference>
<name>A0A8S3ZWJ0_9EUPU</name>
<dbReference type="InterPro" id="IPR034392">
    <property type="entry name" value="TatSF1-like_RRM1"/>
</dbReference>
<dbReference type="EMBL" id="CAJHNH020006035">
    <property type="protein sequence ID" value="CAG5133244.1"/>
    <property type="molecule type" value="Genomic_DNA"/>
</dbReference>
<dbReference type="OrthoDB" id="10258585at2759"/>
<keyword evidence="5" id="KW-0508">mRNA splicing</keyword>
<feature type="region of interest" description="Disordered" evidence="7">
    <location>
        <begin position="188"/>
        <end position="230"/>
    </location>
</feature>
<feature type="compositionally biased region" description="Acidic residues" evidence="7">
    <location>
        <begin position="111"/>
        <end position="121"/>
    </location>
</feature>
<dbReference type="GO" id="GO:0000398">
    <property type="term" value="P:mRNA splicing, via spliceosome"/>
    <property type="evidence" value="ECO:0007669"/>
    <property type="project" value="InterPro"/>
</dbReference>
<evidence type="ECO:0000313" key="9">
    <source>
        <dbReference type="EMBL" id="CAG5133244.1"/>
    </source>
</evidence>
<dbReference type="Pfam" id="PF00076">
    <property type="entry name" value="RRM_1"/>
    <property type="match status" value="1"/>
</dbReference>
<feature type="domain" description="RRM" evidence="8">
    <location>
        <begin position="235"/>
        <end position="320"/>
    </location>
</feature>
<dbReference type="InterPro" id="IPR000504">
    <property type="entry name" value="RRM_dom"/>
</dbReference>
<keyword evidence="3" id="KW-0677">Repeat</keyword>
<evidence type="ECO:0000256" key="2">
    <source>
        <dbReference type="ARBA" id="ARBA00022664"/>
    </source>
</evidence>
<dbReference type="Gene3D" id="3.30.70.330">
    <property type="match status" value="2"/>
</dbReference>
<feature type="region of interest" description="Disordered" evidence="7">
    <location>
        <begin position="109"/>
        <end position="149"/>
    </location>
</feature>
<evidence type="ECO:0000259" key="8">
    <source>
        <dbReference type="PROSITE" id="PS50102"/>
    </source>
</evidence>
<comment type="caution">
    <text evidence="9">The sequence shown here is derived from an EMBL/GenBank/DDBJ whole genome shotgun (WGS) entry which is preliminary data.</text>
</comment>
<evidence type="ECO:0000256" key="7">
    <source>
        <dbReference type="SAM" id="MobiDB-lite"/>
    </source>
</evidence>
<dbReference type="InterPro" id="IPR034393">
    <property type="entry name" value="TatSF1-like"/>
</dbReference>
<evidence type="ECO:0000256" key="1">
    <source>
        <dbReference type="ARBA" id="ARBA00007747"/>
    </source>
</evidence>